<dbReference type="InterPro" id="IPR012340">
    <property type="entry name" value="NA-bd_OB-fold"/>
</dbReference>
<reference evidence="10 11" key="1">
    <citation type="submission" date="2020-05" db="EMBL/GenBank/DDBJ databases">
        <authorList>
            <person name="Campoy J."/>
            <person name="Schneeberger K."/>
            <person name="Spophaly S."/>
        </authorList>
    </citation>
    <scope>NUCLEOTIDE SEQUENCE [LARGE SCALE GENOMIC DNA]</scope>
    <source>
        <strain evidence="10">PruArmRojPasFocal</strain>
    </source>
</reference>
<sequence>MLTSQSSSVHHPILHHSSLLHSKTLTLPSKTLTLPLTPPSSVKFQPNPKSLPHLHINNYNTNLVGLKSCPSSIVVMSKSPKVEEQKFSQEGSITESLSNGMFRIELDNADTVIGYISGKIRQNSIRILPGDRVRVEVSRYDTTRGRIVRRIDKDGEDKKKKKTWAKKDLKKKKSY</sequence>
<evidence type="ECO:0000313" key="10">
    <source>
        <dbReference type="EMBL" id="CAB4277529.1"/>
    </source>
</evidence>
<dbReference type="CDD" id="cd04451">
    <property type="entry name" value="S1_IF1"/>
    <property type="match status" value="1"/>
</dbReference>
<evidence type="ECO:0000256" key="3">
    <source>
        <dbReference type="ARBA" id="ARBA00011599"/>
    </source>
</evidence>
<name>A0A6J5ULZ7_PRUAR</name>
<dbReference type="GO" id="GO:0003743">
    <property type="term" value="F:translation initiation factor activity"/>
    <property type="evidence" value="ECO:0007669"/>
    <property type="project" value="UniProtKB-UniRule"/>
</dbReference>
<dbReference type="Proteomes" id="UP000507222">
    <property type="component" value="Unassembled WGS sequence"/>
</dbReference>
<comment type="function">
    <text evidence="1">One of the essential components for the initiation of protein synthesis. Stabilizes the binding of IF-2 and IF-3 on the 30S subunit to which N-formylmethionyl-tRNA(fMet) subsequently binds. Helps modulate mRNA selection, yielding the 30S pre-initiation complex (PIC). Upon addition of the 50S ribosomal subunit IF-1, IF-2 and IF-3 are released leaving the mature 70S translation initiation complex.</text>
</comment>
<feature type="compositionally biased region" description="Basic residues" evidence="8">
    <location>
        <begin position="159"/>
        <end position="175"/>
    </location>
</feature>
<evidence type="ECO:0000256" key="6">
    <source>
        <dbReference type="ARBA" id="ARBA00068272"/>
    </source>
</evidence>
<proteinExistence type="inferred from homology"/>
<dbReference type="Pfam" id="PF01176">
    <property type="entry name" value="eIF-1a"/>
    <property type="match status" value="1"/>
</dbReference>
<dbReference type="PANTHER" id="PTHR33370:SF1">
    <property type="entry name" value="TRANSLATION INITIATION FACTOR IF-1, CHLOROPLASTIC"/>
    <property type="match status" value="1"/>
</dbReference>
<evidence type="ECO:0000256" key="4">
    <source>
        <dbReference type="ARBA" id="ARBA00022540"/>
    </source>
</evidence>
<dbReference type="NCBIfam" id="TIGR00008">
    <property type="entry name" value="infA"/>
    <property type="match status" value="1"/>
</dbReference>
<evidence type="ECO:0000256" key="7">
    <source>
        <dbReference type="PROSITE-ProRule" id="PRU00181"/>
    </source>
</evidence>
<dbReference type="EMBL" id="CAEKDK010000004">
    <property type="protein sequence ID" value="CAB4277529.1"/>
    <property type="molecule type" value="Genomic_DNA"/>
</dbReference>
<dbReference type="SUPFAM" id="SSF50249">
    <property type="entry name" value="Nucleic acid-binding proteins"/>
    <property type="match status" value="1"/>
</dbReference>
<evidence type="ECO:0000259" key="9">
    <source>
        <dbReference type="PROSITE" id="PS50832"/>
    </source>
</evidence>
<dbReference type="GO" id="GO:0005829">
    <property type="term" value="C:cytosol"/>
    <property type="evidence" value="ECO:0007669"/>
    <property type="project" value="TreeGrafter"/>
</dbReference>
<gene>
    <name evidence="10" type="ORF">CURHAP_LOCUS27292</name>
</gene>
<dbReference type="InterPro" id="IPR004368">
    <property type="entry name" value="TIF_IF1"/>
</dbReference>
<dbReference type="GO" id="GO:0003723">
    <property type="term" value="F:RNA binding"/>
    <property type="evidence" value="ECO:0007669"/>
    <property type="project" value="InterPro"/>
</dbReference>
<dbReference type="FunFam" id="2.40.50.140:FF:000002">
    <property type="entry name" value="Translation initiation factor IF-1"/>
    <property type="match status" value="1"/>
</dbReference>
<comment type="subunit">
    <text evidence="3">Component of the 30S ribosomal translation pre-initiation complex which assembles on the 30S ribosome in the order IF-2 and IF-3, IF-1 and N-formylmethionyl-tRNA(fMet); mRNA recruitment can occur at any time during PIC assembly.</text>
</comment>
<comment type="similarity">
    <text evidence="2">Belongs to the IF-1 family.</text>
</comment>
<dbReference type="GO" id="GO:0043022">
    <property type="term" value="F:ribosome binding"/>
    <property type="evidence" value="ECO:0007669"/>
    <property type="project" value="TreeGrafter"/>
</dbReference>
<organism evidence="10 11">
    <name type="scientific">Prunus armeniaca</name>
    <name type="common">Apricot</name>
    <name type="synonym">Armeniaca vulgaris</name>
    <dbReference type="NCBI Taxonomy" id="36596"/>
    <lineage>
        <taxon>Eukaryota</taxon>
        <taxon>Viridiplantae</taxon>
        <taxon>Streptophyta</taxon>
        <taxon>Embryophyta</taxon>
        <taxon>Tracheophyta</taxon>
        <taxon>Spermatophyta</taxon>
        <taxon>Magnoliopsida</taxon>
        <taxon>eudicotyledons</taxon>
        <taxon>Gunneridae</taxon>
        <taxon>Pentapetalae</taxon>
        <taxon>rosids</taxon>
        <taxon>fabids</taxon>
        <taxon>Rosales</taxon>
        <taxon>Rosaceae</taxon>
        <taxon>Amygdaloideae</taxon>
        <taxon>Amygdaleae</taxon>
        <taxon>Prunus</taxon>
    </lineage>
</organism>
<evidence type="ECO:0000313" key="11">
    <source>
        <dbReference type="Proteomes" id="UP000507222"/>
    </source>
</evidence>
<accession>A0A6J5ULZ7</accession>
<evidence type="ECO:0000256" key="1">
    <source>
        <dbReference type="ARBA" id="ARBA00003935"/>
    </source>
</evidence>
<dbReference type="Gene3D" id="2.40.50.140">
    <property type="entry name" value="Nucleic acid-binding proteins"/>
    <property type="match status" value="1"/>
</dbReference>
<evidence type="ECO:0000256" key="5">
    <source>
        <dbReference type="ARBA" id="ARBA00022917"/>
    </source>
</evidence>
<dbReference type="AlphaFoldDB" id="A0A6J5ULZ7"/>
<protein>
    <recommendedName>
        <fullName evidence="6">Translation initiation factor IF-1, chloroplastic</fullName>
    </recommendedName>
</protein>
<dbReference type="PANTHER" id="PTHR33370">
    <property type="entry name" value="TRANSLATION INITIATION FACTOR IF-1, CHLOROPLASTIC"/>
    <property type="match status" value="1"/>
</dbReference>
<dbReference type="PROSITE" id="PS50832">
    <property type="entry name" value="S1_IF1_TYPE"/>
    <property type="match status" value="1"/>
</dbReference>
<dbReference type="HAMAP" id="MF_00075">
    <property type="entry name" value="IF_1"/>
    <property type="match status" value="1"/>
</dbReference>
<keyword evidence="4 7" id="KW-0396">Initiation factor</keyword>
<feature type="domain" description="S1-like" evidence="9">
    <location>
        <begin position="77"/>
        <end position="152"/>
    </location>
</feature>
<evidence type="ECO:0000256" key="2">
    <source>
        <dbReference type="ARBA" id="ARBA00010939"/>
    </source>
</evidence>
<dbReference type="InterPro" id="IPR006196">
    <property type="entry name" value="RNA-binding_domain_S1_IF1"/>
</dbReference>
<keyword evidence="5 7" id="KW-0648">Protein biosynthesis</keyword>
<evidence type="ECO:0000256" key="8">
    <source>
        <dbReference type="SAM" id="MobiDB-lite"/>
    </source>
</evidence>
<feature type="region of interest" description="Disordered" evidence="8">
    <location>
        <begin position="153"/>
        <end position="175"/>
    </location>
</feature>